<keyword evidence="4" id="KW-0597">Phosphoprotein</keyword>
<dbReference type="InterPro" id="IPR050428">
    <property type="entry name" value="TCS_sensor_his_kinase"/>
</dbReference>
<dbReference type="InterPro" id="IPR036890">
    <property type="entry name" value="HATPase_C_sf"/>
</dbReference>
<sequence length="455" mass="50323">MPTAKPYSLRSRLIWRVTLFMFVALSVLSVALVLLFDSYIERRFDRTLTNQLHSLLAAAHFDQNGELILKGAPSTARFQETLSGWYWQVIHQQQVKYQSPSLYADAPAPLLDEINLPKLSFIALEGPTGLPLRAAVQRVHFHAQDQHVFVVATGPVADIQRDVIQFATRLIGAFALLGLILGLLLRWQLKQLLQPVRTLQQGIKAIRDGSQESLALTLPSELTDVQTELNHLLQNNKEILERARLQASNLAHALKNPISVLKNHAANLPPADARVILEQADKLTQSTHSHLARARLAGSFEKLSARTNVADTLSELVFSLELLYKPKGLKMGFACHPDLVFFGDPHDLDEVLGNLMDNACKWAQHKVCVSAEQIARGIEIHIEDDGPGIPAQERQNVFNPGKRLDETTQGTGLGLNIVQDIVLLYGGQVTLHDSTIANSGLKITLQLPGKLVTTD</sequence>
<dbReference type="Proteomes" id="UP000606935">
    <property type="component" value="Unassembled WGS sequence"/>
</dbReference>
<evidence type="ECO:0000313" key="14">
    <source>
        <dbReference type="EMBL" id="GGO74077.1"/>
    </source>
</evidence>
<evidence type="ECO:0000256" key="4">
    <source>
        <dbReference type="ARBA" id="ARBA00022553"/>
    </source>
</evidence>
<dbReference type="GO" id="GO:0005886">
    <property type="term" value="C:plasma membrane"/>
    <property type="evidence" value="ECO:0007669"/>
    <property type="project" value="TreeGrafter"/>
</dbReference>
<dbReference type="PRINTS" id="PR00344">
    <property type="entry name" value="BCTRLSENSOR"/>
</dbReference>
<dbReference type="InterPro" id="IPR004358">
    <property type="entry name" value="Sig_transdc_His_kin-like_C"/>
</dbReference>
<evidence type="ECO:0000256" key="7">
    <source>
        <dbReference type="ARBA" id="ARBA00022777"/>
    </source>
</evidence>
<keyword evidence="7 14" id="KW-0418">Kinase</keyword>
<dbReference type="InterPro" id="IPR003660">
    <property type="entry name" value="HAMP_dom"/>
</dbReference>
<evidence type="ECO:0000256" key="10">
    <source>
        <dbReference type="ARBA" id="ARBA00023136"/>
    </source>
</evidence>
<evidence type="ECO:0000256" key="9">
    <source>
        <dbReference type="ARBA" id="ARBA00023012"/>
    </source>
</evidence>
<evidence type="ECO:0000256" key="6">
    <source>
        <dbReference type="ARBA" id="ARBA00022692"/>
    </source>
</evidence>
<evidence type="ECO:0000256" key="8">
    <source>
        <dbReference type="ARBA" id="ARBA00022989"/>
    </source>
</evidence>
<dbReference type="PANTHER" id="PTHR45436:SF5">
    <property type="entry name" value="SENSOR HISTIDINE KINASE TRCS"/>
    <property type="match status" value="1"/>
</dbReference>
<feature type="transmembrane region" description="Helical" evidence="11">
    <location>
        <begin position="13"/>
        <end position="36"/>
    </location>
</feature>
<name>A0A917Z6C3_9ALTE</name>
<dbReference type="EC" id="2.7.13.3" evidence="3"/>
<organism evidence="14 15">
    <name type="scientific">Bowmanella pacifica</name>
    <dbReference type="NCBI Taxonomy" id="502051"/>
    <lineage>
        <taxon>Bacteria</taxon>
        <taxon>Pseudomonadati</taxon>
        <taxon>Pseudomonadota</taxon>
        <taxon>Gammaproteobacteria</taxon>
        <taxon>Alteromonadales</taxon>
        <taxon>Alteromonadaceae</taxon>
        <taxon>Bowmanella</taxon>
    </lineage>
</organism>
<feature type="domain" description="Histidine kinase" evidence="12">
    <location>
        <begin position="249"/>
        <end position="451"/>
    </location>
</feature>
<dbReference type="PANTHER" id="PTHR45436">
    <property type="entry name" value="SENSOR HISTIDINE KINASE YKOH"/>
    <property type="match status" value="1"/>
</dbReference>
<reference evidence="14" key="1">
    <citation type="journal article" date="2014" name="Int. J. Syst. Evol. Microbiol.">
        <title>Complete genome sequence of Corynebacterium casei LMG S-19264T (=DSM 44701T), isolated from a smear-ripened cheese.</title>
        <authorList>
            <consortium name="US DOE Joint Genome Institute (JGI-PGF)"/>
            <person name="Walter F."/>
            <person name="Albersmeier A."/>
            <person name="Kalinowski J."/>
            <person name="Ruckert C."/>
        </authorList>
    </citation>
    <scope>NUCLEOTIDE SEQUENCE</scope>
    <source>
        <strain evidence="14">CGMCC 1.7086</strain>
    </source>
</reference>
<accession>A0A917Z6C3</accession>
<keyword evidence="10 11" id="KW-0472">Membrane</keyword>
<evidence type="ECO:0000256" key="1">
    <source>
        <dbReference type="ARBA" id="ARBA00000085"/>
    </source>
</evidence>
<comment type="subcellular location">
    <subcellularLocation>
        <location evidence="2">Membrane</location>
    </subcellularLocation>
</comment>
<evidence type="ECO:0000313" key="15">
    <source>
        <dbReference type="Proteomes" id="UP000606935"/>
    </source>
</evidence>
<keyword evidence="9" id="KW-0902">Two-component regulatory system</keyword>
<keyword evidence="6 11" id="KW-0812">Transmembrane</keyword>
<dbReference type="SUPFAM" id="SSF55874">
    <property type="entry name" value="ATPase domain of HSP90 chaperone/DNA topoisomerase II/histidine kinase"/>
    <property type="match status" value="1"/>
</dbReference>
<dbReference type="AlphaFoldDB" id="A0A917Z6C3"/>
<feature type="domain" description="HAMP" evidence="13">
    <location>
        <begin position="190"/>
        <end position="241"/>
    </location>
</feature>
<dbReference type="GO" id="GO:0004673">
    <property type="term" value="F:protein histidine kinase activity"/>
    <property type="evidence" value="ECO:0007669"/>
    <property type="project" value="UniProtKB-EC"/>
</dbReference>
<dbReference type="Gene3D" id="1.10.287.130">
    <property type="match status" value="1"/>
</dbReference>
<feature type="transmembrane region" description="Helical" evidence="11">
    <location>
        <begin position="170"/>
        <end position="189"/>
    </location>
</feature>
<dbReference type="GO" id="GO:0000160">
    <property type="term" value="P:phosphorelay signal transduction system"/>
    <property type="evidence" value="ECO:0007669"/>
    <property type="project" value="UniProtKB-KW"/>
</dbReference>
<dbReference type="Gene3D" id="3.30.565.10">
    <property type="entry name" value="Histidine kinase-like ATPase, C-terminal domain"/>
    <property type="match status" value="1"/>
</dbReference>
<keyword evidence="8 11" id="KW-1133">Transmembrane helix</keyword>
<evidence type="ECO:0000259" key="12">
    <source>
        <dbReference type="PROSITE" id="PS50109"/>
    </source>
</evidence>
<gene>
    <name evidence="14" type="ORF">GCM10010982_36040</name>
</gene>
<keyword evidence="5" id="KW-0808">Transferase</keyword>
<evidence type="ECO:0000256" key="11">
    <source>
        <dbReference type="SAM" id="Phobius"/>
    </source>
</evidence>
<dbReference type="RefSeq" id="WP_188698567.1">
    <property type="nucleotide sequence ID" value="NZ_BMLS01000008.1"/>
</dbReference>
<dbReference type="InterPro" id="IPR003594">
    <property type="entry name" value="HATPase_dom"/>
</dbReference>
<reference evidence="14" key="2">
    <citation type="submission" date="2020-09" db="EMBL/GenBank/DDBJ databases">
        <authorList>
            <person name="Sun Q."/>
            <person name="Zhou Y."/>
        </authorList>
    </citation>
    <scope>NUCLEOTIDE SEQUENCE</scope>
    <source>
        <strain evidence="14">CGMCC 1.7086</strain>
    </source>
</reference>
<dbReference type="SMART" id="SM00387">
    <property type="entry name" value="HATPase_c"/>
    <property type="match status" value="1"/>
</dbReference>
<dbReference type="Pfam" id="PF02518">
    <property type="entry name" value="HATPase_c"/>
    <property type="match status" value="1"/>
</dbReference>
<keyword evidence="15" id="KW-1185">Reference proteome</keyword>
<dbReference type="PROSITE" id="PS50109">
    <property type="entry name" value="HIS_KIN"/>
    <property type="match status" value="1"/>
</dbReference>
<evidence type="ECO:0000256" key="2">
    <source>
        <dbReference type="ARBA" id="ARBA00004370"/>
    </source>
</evidence>
<comment type="catalytic activity">
    <reaction evidence="1">
        <text>ATP + protein L-histidine = ADP + protein N-phospho-L-histidine.</text>
        <dbReference type="EC" id="2.7.13.3"/>
    </reaction>
</comment>
<proteinExistence type="predicted"/>
<evidence type="ECO:0000256" key="5">
    <source>
        <dbReference type="ARBA" id="ARBA00022679"/>
    </source>
</evidence>
<comment type="caution">
    <text evidence="14">The sequence shown here is derived from an EMBL/GenBank/DDBJ whole genome shotgun (WGS) entry which is preliminary data.</text>
</comment>
<protein>
    <recommendedName>
        <fullName evidence="3">histidine kinase</fullName>
        <ecNumber evidence="3">2.7.13.3</ecNumber>
    </recommendedName>
</protein>
<dbReference type="PROSITE" id="PS50885">
    <property type="entry name" value="HAMP"/>
    <property type="match status" value="1"/>
</dbReference>
<dbReference type="InterPro" id="IPR005467">
    <property type="entry name" value="His_kinase_dom"/>
</dbReference>
<evidence type="ECO:0000259" key="13">
    <source>
        <dbReference type="PROSITE" id="PS50885"/>
    </source>
</evidence>
<evidence type="ECO:0000256" key="3">
    <source>
        <dbReference type="ARBA" id="ARBA00012438"/>
    </source>
</evidence>
<dbReference type="EMBL" id="BMLS01000008">
    <property type="protein sequence ID" value="GGO74077.1"/>
    <property type="molecule type" value="Genomic_DNA"/>
</dbReference>